<feature type="compositionally biased region" description="Low complexity" evidence="1">
    <location>
        <begin position="40"/>
        <end position="58"/>
    </location>
</feature>
<name>A0ABU5RMU9_9PSEU</name>
<gene>
    <name evidence="3" type="ORF">VA596_43325</name>
</gene>
<evidence type="ECO:0000256" key="1">
    <source>
        <dbReference type="SAM" id="MobiDB-lite"/>
    </source>
</evidence>
<reference evidence="3 4" key="1">
    <citation type="submission" date="2023-12" db="EMBL/GenBank/DDBJ databases">
        <title>Amycolatopsis sp. V23-08.</title>
        <authorList>
            <person name="Somphong A."/>
        </authorList>
    </citation>
    <scope>NUCLEOTIDE SEQUENCE [LARGE SCALE GENOMIC DNA]</scope>
    <source>
        <strain evidence="3 4">V23-08</strain>
    </source>
</reference>
<organism evidence="3 4">
    <name type="scientific">Amycolatopsis heterodermiae</name>
    <dbReference type="NCBI Taxonomy" id="3110235"/>
    <lineage>
        <taxon>Bacteria</taxon>
        <taxon>Bacillati</taxon>
        <taxon>Actinomycetota</taxon>
        <taxon>Actinomycetes</taxon>
        <taxon>Pseudonocardiales</taxon>
        <taxon>Pseudonocardiaceae</taxon>
        <taxon>Amycolatopsis</taxon>
    </lineage>
</organism>
<evidence type="ECO:0000256" key="2">
    <source>
        <dbReference type="SAM" id="Phobius"/>
    </source>
</evidence>
<feature type="transmembrane region" description="Helical" evidence="2">
    <location>
        <begin position="12"/>
        <end position="31"/>
    </location>
</feature>
<dbReference type="RefSeq" id="WP_323335643.1">
    <property type="nucleotide sequence ID" value="NZ_JAYFSI010000015.1"/>
</dbReference>
<evidence type="ECO:0000313" key="3">
    <source>
        <dbReference type="EMBL" id="MEA5366426.1"/>
    </source>
</evidence>
<keyword evidence="2" id="KW-1133">Transmembrane helix</keyword>
<keyword evidence="2" id="KW-0812">Transmembrane</keyword>
<protein>
    <submittedName>
        <fullName evidence="3">Uncharacterized protein</fullName>
    </submittedName>
</protein>
<comment type="caution">
    <text evidence="3">The sequence shown here is derived from an EMBL/GenBank/DDBJ whole genome shotgun (WGS) entry which is preliminary data.</text>
</comment>
<keyword evidence="4" id="KW-1185">Reference proteome</keyword>
<accession>A0ABU5RMU9</accession>
<dbReference type="EMBL" id="JAYFSI010000015">
    <property type="protein sequence ID" value="MEA5366426.1"/>
    <property type="molecule type" value="Genomic_DNA"/>
</dbReference>
<sequence>MTTPAPSSRQRWLVPVVVVVLSVTVGGGLLARELYRRPDQPAADTSAPATSQASASTGPPAPSGAVAMMPDAQFHPQADQVRRVLETYFAAINAQKYQQWTTVVTAERVAQQPPTTWKNGIRTTKDTDAVVYRIERGSGSSLRVLVGFRSEQNVEDAPDWFAEPCIQWRLVMPMVFENSALRIAAVDSGLQPEHQKC</sequence>
<evidence type="ECO:0000313" key="4">
    <source>
        <dbReference type="Proteomes" id="UP001304298"/>
    </source>
</evidence>
<dbReference type="Proteomes" id="UP001304298">
    <property type="component" value="Unassembled WGS sequence"/>
</dbReference>
<keyword evidence="2" id="KW-0472">Membrane</keyword>
<proteinExistence type="predicted"/>
<feature type="region of interest" description="Disordered" evidence="1">
    <location>
        <begin position="40"/>
        <end position="68"/>
    </location>
</feature>